<accession>A0A218XGY5</accession>
<dbReference type="EMBL" id="MTKT01001774">
    <property type="protein sequence ID" value="OWM84193.1"/>
    <property type="molecule type" value="Genomic_DNA"/>
</dbReference>
<name>A0A218XGY5_PUNGR</name>
<protein>
    <recommendedName>
        <fullName evidence="2">Disease resistance R13L4/SHOC-2-like LRR domain-containing protein</fullName>
    </recommendedName>
</protein>
<dbReference type="SUPFAM" id="SSF52058">
    <property type="entry name" value="L domain-like"/>
    <property type="match status" value="1"/>
</dbReference>
<organism evidence="3 4">
    <name type="scientific">Punica granatum</name>
    <name type="common">Pomegranate</name>
    <dbReference type="NCBI Taxonomy" id="22663"/>
    <lineage>
        <taxon>Eukaryota</taxon>
        <taxon>Viridiplantae</taxon>
        <taxon>Streptophyta</taxon>
        <taxon>Embryophyta</taxon>
        <taxon>Tracheophyta</taxon>
        <taxon>Spermatophyta</taxon>
        <taxon>Magnoliopsida</taxon>
        <taxon>eudicotyledons</taxon>
        <taxon>Gunneridae</taxon>
        <taxon>Pentapetalae</taxon>
        <taxon>rosids</taxon>
        <taxon>malvids</taxon>
        <taxon>Myrtales</taxon>
        <taxon>Lythraceae</taxon>
        <taxon>Punica</taxon>
    </lineage>
</organism>
<dbReference type="AlphaFoldDB" id="A0A218XGY5"/>
<feature type="domain" description="Disease resistance R13L4/SHOC-2-like LRR" evidence="2">
    <location>
        <begin position="64"/>
        <end position="168"/>
    </location>
</feature>
<evidence type="ECO:0000313" key="4">
    <source>
        <dbReference type="Proteomes" id="UP000197138"/>
    </source>
</evidence>
<dbReference type="InterPro" id="IPR001611">
    <property type="entry name" value="Leu-rich_rpt"/>
</dbReference>
<evidence type="ECO:0000259" key="2">
    <source>
        <dbReference type="Pfam" id="PF23598"/>
    </source>
</evidence>
<dbReference type="Gene3D" id="3.80.10.10">
    <property type="entry name" value="Ribonuclease Inhibitor"/>
    <property type="match status" value="1"/>
</dbReference>
<comment type="caution">
    <text evidence="3">The sequence shown here is derived from an EMBL/GenBank/DDBJ whole genome shotgun (WGS) entry which is preliminary data.</text>
</comment>
<dbReference type="PANTHER" id="PTHR47186:SF18">
    <property type="entry name" value="RX N-TERMINAL DOMAIN-CONTAINING PROTEIN"/>
    <property type="match status" value="1"/>
</dbReference>
<evidence type="ECO:0000256" key="1">
    <source>
        <dbReference type="ARBA" id="ARBA00022737"/>
    </source>
</evidence>
<dbReference type="Pfam" id="PF23598">
    <property type="entry name" value="LRR_14"/>
    <property type="match status" value="1"/>
</dbReference>
<dbReference type="Proteomes" id="UP000197138">
    <property type="component" value="Unassembled WGS sequence"/>
</dbReference>
<dbReference type="PANTHER" id="PTHR47186">
    <property type="entry name" value="LEUCINE-RICH REPEAT-CONTAINING PROTEIN 57"/>
    <property type="match status" value="1"/>
</dbReference>
<gene>
    <name evidence="3" type="ORF">CDL15_Pgr028185</name>
</gene>
<proteinExistence type="predicted"/>
<keyword evidence="1" id="KW-0677">Repeat</keyword>
<dbReference type="Pfam" id="PF00560">
    <property type="entry name" value="LRR_1"/>
    <property type="match status" value="1"/>
</dbReference>
<dbReference type="InterPro" id="IPR032675">
    <property type="entry name" value="LRR_dom_sf"/>
</dbReference>
<sequence>MSEQMEEVTYKKHKDIDTVELHQRIGRRVKLEVLNLGRCGGLEKLPDSLGNLRSLVELNLSVKLEVLNLGRCGGLEKLPVSLGNLRSLAELDLLGTRITELPDTFGNLKKLRVIKMTRIKIKELPSSIGMLKRLEVLDAELCRSLVEIPSTIEGLTCLRVLKLRDTSVCRLPPKLPTSLTELHVSPSSLQRLIRYVRNLAGFCLPESLCELDIACCFFLKTVSALSHLKNLKKLEVSSVTELVEIRDLGELECLQTLNISYCDRLKRLENLSKLKRPKTIEIRNCQKFKGIDDISELESLETLHIQGCDCEDVNIQRSSGEMGSSPGSGALKIWIEVIEFNNSELNLLTNEAVDIETQQVSILWYVLYLTCMSYFLYSSRLAA</sequence>
<evidence type="ECO:0000313" key="3">
    <source>
        <dbReference type="EMBL" id="OWM84193.1"/>
    </source>
</evidence>
<dbReference type="InterPro" id="IPR055414">
    <property type="entry name" value="LRR_R13L4/SHOC2-like"/>
</dbReference>
<reference evidence="4" key="1">
    <citation type="journal article" date="2017" name="Plant J.">
        <title>The pomegranate (Punica granatum L.) genome and the genomics of punicalagin biosynthesis.</title>
        <authorList>
            <person name="Qin G."/>
            <person name="Xu C."/>
            <person name="Ming R."/>
            <person name="Tang H."/>
            <person name="Guyot R."/>
            <person name="Kramer E.M."/>
            <person name="Hu Y."/>
            <person name="Yi X."/>
            <person name="Qi Y."/>
            <person name="Xu X."/>
            <person name="Gao Z."/>
            <person name="Pan H."/>
            <person name="Jian J."/>
            <person name="Tian Y."/>
            <person name="Yue Z."/>
            <person name="Xu Y."/>
        </authorList>
    </citation>
    <scope>NUCLEOTIDE SEQUENCE [LARGE SCALE GENOMIC DNA]</scope>
    <source>
        <strain evidence="4">cv. Dabenzi</strain>
    </source>
</reference>